<dbReference type="KEGG" id="vbo:CKY39_27720"/>
<name>A0A250DRH7_9BURK</name>
<evidence type="ECO:0000313" key="3">
    <source>
        <dbReference type="Proteomes" id="UP000217154"/>
    </source>
</evidence>
<dbReference type="SUPFAM" id="SSF55961">
    <property type="entry name" value="Bet v1-like"/>
    <property type="match status" value="1"/>
</dbReference>
<reference evidence="2" key="2">
    <citation type="submission" date="2023-07" db="EMBL/GenBank/DDBJ databases">
        <title>Sorghum-associated microbial communities from plants grown in Nebraska, USA.</title>
        <authorList>
            <person name="Schachtman D."/>
        </authorList>
    </citation>
    <scope>NUCLEOTIDE SEQUENCE</scope>
    <source>
        <strain evidence="2">DS2795</strain>
    </source>
</reference>
<dbReference type="CDD" id="cd07818">
    <property type="entry name" value="SRPBCC_1"/>
    <property type="match status" value="1"/>
</dbReference>
<dbReference type="AlphaFoldDB" id="A0A250DRH7"/>
<accession>A0A250DRH7</accession>
<evidence type="ECO:0000313" key="2">
    <source>
        <dbReference type="EMBL" id="MDP9925041.1"/>
    </source>
</evidence>
<evidence type="ECO:0000313" key="1">
    <source>
        <dbReference type="EMBL" id="ATA56599.1"/>
    </source>
</evidence>
<dbReference type="EMBL" id="CP023284">
    <property type="protein sequence ID" value="ATA56599.1"/>
    <property type="molecule type" value="Genomic_DNA"/>
</dbReference>
<organism evidence="1 3">
    <name type="scientific">Variovorax boronicumulans</name>
    <dbReference type="NCBI Taxonomy" id="436515"/>
    <lineage>
        <taxon>Bacteria</taxon>
        <taxon>Pseudomonadati</taxon>
        <taxon>Pseudomonadota</taxon>
        <taxon>Betaproteobacteria</taxon>
        <taxon>Burkholderiales</taxon>
        <taxon>Comamonadaceae</taxon>
        <taxon>Variovorax</taxon>
    </lineage>
</organism>
<protein>
    <submittedName>
        <fullName evidence="1">Polyketide cyclase</fullName>
    </submittedName>
</protein>
<dbReference type="InterPro" id="IPR023393">
    <property type="entry name" value="START-like_dom_sf"/>
</dbReference>
<dbReference type="Pfam" id="PF10604">
    <property type="entry name" value="Polyketide_cyc2"/>
    <property type="match status" value="1"/>
</dbReference>
<sequence>MLKTIVLAVLALIAALLIYGATRPDSFRVERTTRIDAPAEKIFPLIDDFHRWGAWSPYEKLDPAMKRTYGGAASGKGATYAWEGNSKAGAGTMEITESQPASKVAIKLDFVKPFEGHNTAEFTLQPQGGATQVTWAMYGPSPYMAKLMGIFFDMDQMIGKDFEAGLANLKSATEK</sequence>
<dbReference type="InterPro" id="IPR019587">
    <property type="entry name" value="Polyketide_cyclase/dehydratase"/>
</dbReference>
<dbReference type="EMBL" id="JAUSRR010000006">
    <property type="protein sequence ID" value="MDP9925041.1"/>
    <property type="molecule type" value="Genomic_DNA"/>
</dbReference>
<dbReference type="RefSeq" id="WP_095746707.1">
    <property type="nucleotide sequence ID" value="NZ_CP023284.1"/>
</dbReference>
<dbReference type="Gene3D" id="3.30.530.20">
    <property type="match status" value="1"/>
</dbReference>
<proteinExistence type="predicted"/>
<reference evidence="1 3" key="1">
    <citation type="submission" date="2017-09" db="EMBL/GenBank/DDBJ databases">
        <title>The diverse metabolic capabilities of V. boronicumulans make it an excellent choice for continued studies on novel biodegradation.</title>
        <authorList>
            <person name="Sun S."/>
        </authorList>
    </citation>
    <scope>NUCLEOTIDE SEQUENCE [LARGE SCALE GENOMIC DNA]</scope>
    <source>
        <strain evidence="1 3">J1</strain>
    </source>
</reference>
<dbReference type="Proteomes" id="UP000217154">
    <property type="component" value="Chromosome"/>
</dbReference>
<dbReference type="Proteomes" id="UP001244295">
    <property type="component" value="Unassembled WGS sequence"/>
</dbReference>
<gene>
    <name evidence="1" type="ORF">CKY39_27720</name>
    <name evidence="2" type="ORF">J2W25_004077</name>
</gene>